<dbReference type="Gene3D" id="3.40.50.720">
    <property type="entry name" value="NAD(P)-binding Rossmann-like Domain"/>
    <property type="match status" value="1"/>
</dbReference>
<dbReference type="InterPro" id="IPR036291">
    <property type="entry name" value="NAD(P)-bd_dom_sf"/>
</dbReference>
<dbReference type="OrthoDB" id="4907at2157"/>
<dbReference type="InterPro" id="IPR001509">
    <property type="entry name" value="Epimerase_deHydtase"/>
</dbReference>
<sequence length="327" mass="37219">MEVHVTGGAGFIGSYLVRSLVEQGHDVTVFDNISRGEVSNLENVLDKIRFVEGDIRNRDELEEAIESPDILYHLAAINGTKNFYDRPYEVLDTNVEGVRNVVDIARKQDVDRLVFSSSSEVYGYPERFPTDEDHVLQIMDPENPRFSYAGSKIIGEQYVVNGADDSSYDYTIVRPHNIYGEAMGYDHVIPEFIEQIVTDQPFTVYGDGEQTRSFCYISDAVDAFVRAGFERGGENQIFNVGKQEEVTINGLADRLFDIAGVHPEVSHIESEELKGSTRRRQPDVSKARELLNYDPAVSLDEGLERTFSWYCEDFTGVELEEWRERRN</sequence>
<dbReference type="Proteomes" id="UP000198876">
    <property type="component" value="Unassembled WGS sequence"/>
</dbReference>
<name>A0A1I2PUV0_9EURY</name>
<accession>A0A1I2PUV0</accession>
<dbReference type="PANTHER" id="PTHR43245:SF13">
    <property type="entry name" value="UDP-D-APIOSE_UDP-D-XYLOSE SYNTHASE 2"/>
    <property type="match status" value="1"/>
</dbReference>
<organism evidence="2 3">
    <name type="scientific">Halopelagius inordinatus</name>
    <dbReference type="NCBI Taxonomy" id="553467"/>
    <lineage>
        <taxon>Archaea</taxon>
        <taxon>Methanobacteriati</taxon>
        <taxon>Methanobacteriota</taxon>
        <taxon>Stenosarchaea group</taxon>
        <taxon>Halobacteria</taxon>
        <taxon>Halobacteriales</taxon>
        <taxon>Haloferacaceae</taxon>
    </lineage>
</organism>
<proteinExistence type="predicted"/>
<reference evidence="3" key="1">
    <citation type="submission" date="2016-10" db="EMBL/GenBank/DDBJ databases">
        <authorList>
            <person name="Varghese N."/>
            <person name="Submissions S."/>
        </authorList>
    </citation>
    <scope>NUCLEOTIDE SEQUENCE [LARGE SCALE GENOMIC DNA]</scope>
    <source>
        <strain evidence="3">CGMCC 1.7739</strain>
    </source>
</reference>
<keyword evidence="3" id="KW-1185">Reference proteome</keyword>
<dbReference type="EMBL" id="FOOQ01000001">
    <property type="protein sequence ID" value="SFG17386.1"/>
    <property type="molecule type" value="Genomic_DNA"/>
</dbReference>
<dbReference type="RefSeq" id="WP_092890933.1">
    <property type="nucleotide sequence ID" value="NZ_FOOQ01000001.1"/>
</dbReference>
<dbReference type="AlphaFoldDB" id="A0A1I2PUV0"/>
<feature type="domain" description="NAD-dependent epimerase/dehydratase" evidence="1">
    <location>
        <begin position="4"/>
        <end position="241"/>
    </location>
</feature>
<dbReference type="PANTHER" id="PTHR43245">
    <property type="entry name" value="BIFUNCTIONAL POLYMYXIN RESISTANCE PROTEIN ARNA"/>
    <property type="match status" value="1"/>
</dbReference>
<evidence type="ECO:0000313" key="2">
    <source>
        <dbReference type="EMBL" id="SFG17386.1"/>
    </source>
</evidence>
<dbReference type="Pfam" id="PF01370">
    <property type="entry name" value="Epimerase"/>
    <property type="match status" value="1"/>
</dbReference>
<evidence type="ECO:0000259" key="1">
    <source>
        <dbReference type="Pfam" id="PF01370"/>
    </source>
</evidence>
<dbReference type="SUPFAM" id="SSF51735">
    <property type="entry name" value="NAD(P)-binding Rossmann-fold domains"/>
    <property type="match status" value="1"/>
</dbReference>
<protein>
    <submittedName>
        <fullName evidence="2">UDP-glucose 4-epimerase</fullName>
    </submittedName>
</protein>
<dbReference type="STRING" id="553467.SAMN04488063_1657"/>
<evidence type="ECO:0000313" key="3">
    <source>
        <dbReference type="Proteomes" id="UP000198876"/>
    </source>
</evidence>
<gene>
    <name evidence="2" type="ORF">SAMN04488063_1657</name>
</gene>
<dbReference type="InterPro" id="IPR050177">
    <property type="entry name" value="Lipid_A_modif_metabolic_enz"/>
</dbReference>